<sequence>MTEHGTIPTLAAPADIDQTLESLLSLLTSGEETLATGEMVDLYGLEREIKPILDAILALPAPQARALLPKLERVLAALDKVAGTLERVHGDKLGGRETHATRIRAAQAYRSGKDM</sequence>
<dbReference type="Proteomes" id="UP000216998">
    <property type="component" value="Unassembled WGS sequence"/>
</dbReference>
<proteinExistence type="predicted"/>
<dbReference type="EMBL" id="NOXU01000031">
    <property type="protein sequence ID" value="OYQ32781.1"/>
    <property type="molecule type" value="Genomic_DNA"/>
</dbReference>
<gene>
    <name evidence="1" type="ORF">CHU95_18695</name>
</gene>
<name>A0A255YUB9_9PROT</name>
<accession>A0A255YUB9</accession>
<comment type="caution">
    <text evidence="1">The sequence shown here is derived from an EMBL/GenBank/DDBJ whole genome shotgun (WGS) entry which is preliminary data.</text>
</comment>
<reference evidence="1 2" key="1">
    <citation type="submission" date="2017-07" db="EMBL/GenBank/DDBJ databases">
        <title>Niveispirillum cyanobacteriorum sp. nov., isolated from cyanobacterial aggregates in a eutrophic lake.</title>
        <authorList>
            <person name="Cai H."/>
        </authorList>
    </citation>
    <scope>NUCLEOTIDE SEQUENCE [LARGE SCALE GENOMIC DNA]</scope>
    <source>
        <strain evidence="2">TH1-14</strain>
    </source>
</reference>
<evidence type="ECO:0000313" key="2">
    <source>
        <dbReference type="Proteomes" id="UP000216998"/>
    </source>
</evidence>
<dbReference type="OrthoDB" id="7365839at2"/>
<dbReference type="AlphaFoldDB" id="A0A255YUB9"/>
<evidence type="ECO:0000313" key="1">
    <source>
        <dbReference type="EMBL" id="OYQ32781.1"/>
    </source>
</evidence>
<organism evidence="1 2">
    <name type="scientific">Niveispirillum lacus</name>
    <dbReference type="NCBI Taxonomy" id="1981099"/>
    <lineage>
        <taxon>Bacteria</taxon>
        <taxon>Pseudomonadati</taxon>
        <taxon>Pseudomonadota</taxon>
        <taxon>Alphaproteobacteria</taxon>
        <taxon>Rhodospirillales</taxon>
        <taxon>Azospirillaceae</taxon>
        <taxon>Niveispirillum</taxon>
    </lineage>
</organism>
<evidence type="ECO:0008006" key="3">
    <source>
        <dbReference type="Google" id="ProtNLM"/>
    </source>
</evidence>
<protein>
    <recommendedName>
        <fullName evidence="3">Flagellar protein FliT</fullName>
    </recommendedName>
</protein>
<dbReference type="RefSeq" id="WP_094457816.1">
    <property type="nucleotide sequence ID" value="NZ_NOXU01000031.1"/>
</dbReference>
<keyword evidence="2" id="KW-1185">Reference proteome</keyword>